<dbReference type="GO" id="GO:0000049">
    <property type="term" value="F:tRNA binding"/>
    <property type="evidence" value="ECO:0007669"/>
    <property type="project" value="UniProtKB-KW"/>
</dbReference>
<dbReference type="OMA" id="VFGADMK"/>
<keyword evidence="7" id="KW-1185">Reference proteome</keyword>
<feature type="region of interest" description="Disordered" evidence="6">
    <location>
        <begin position="144"/>
        <end position="167"/>
    </location>
</feature>
<comment type="similarity">
    <text evidence="1 5">Belongs to the DTD family.</text>
</comment>
<reference evidence="8" key="1">
    <citation type="submission" date="2025-08" db="UniProtKB">
        <authorList>
            <consortium name="RefSeq"/>
        </authorList>
    </citation>
    <scope>IDENTIFICATION</scope>
    <source>
        <tissue evidence="8">Whole organism</tissue>
    </source>
</reference>
<dbReference type="Proteomes" id="UP000694843">
    <property type="component" value="Unplaced"/>
</dbReference>
<feature type="compositionally biased region" description="Polar residues" evidence="6">
    <location>
        <begin position="158"/>
        <end position="167"/>
    </location>
</feature>
<dbReference type="GO" id="GO:0005737">
    <property type="term" value="C:cytoplasm"/>
    <property type="evidence" value="ECO:0007669"/>
    <property type="project" value="UniProtKB-SubCell"/>
</dbReference>
<dbReference type="GeneID" id="108674225"/>
<comment type="catalytic activity">
    <reaction evidence="3">
        <text>glycyl-tRNA(Ala) + H2O = tRNA(Ala) + glycine + H(+)</text>
        <dbReference type="Rhea" id="RHEA:53744"/>
        <dbReference type="Rhea" id="RHEA-COMP:9657"/>
        <dbReference type="Rhea" id="RHEA-COMP:13640"/>
        <dbReference type="ChEBI" id="CHEBI:15377"/>
        <dbReference type="ChEBI" id="CHEBI:15378"/>
        <dbReference type="ChEBI" id="CHEBI:57305"/>
        <dbReference type="ChEBI" id="CHEBI:78442"/>
        <dbReference type="ChEBI" id="CHEBI:78522"/>
        <dbReference type="EC" id="3.1.1.96"/>
    </reaction>
</comment>
<comment type="subcellular location">
    <subcellularLocation>
        <location evidence="5">Cytoplasm</location>
    </subcellularLocation>
</comment>
<sequence>MRLVVQRVSSASVSVNEEVVSKIGRGLCVLVGLQDTDTHDDLVWMANKLLKFRLFDDDPGRRWARGVQEAGLELLCVSQFTLCCELKGNKPDYRKAMAGETASAFYTQFLEMLRREYEAEKIKDGVFGAMMQVGIINDGPVTVTLDHPPLPHEKSKQGDVSSSSKKS</sequence>
<evidence type="ECO:0000313" key="7">
    <source>
        <dbReference type="Proteomes" id="UP000694843"/>
    </source>
</evidence>
<dbReference type="AlphaFoldDB" id="A0A8B7NV89"/>
<evidence type="ECO:0000256" key="4">
    <source>
        <dbReference type="ARBA" id="ARBA00048018"/>
    </source>
</evidence>
<evidence type="ECO:0000313" key="8">
    <source>
        <dbReference type="RefSeq" id="XP_018017646.1"/>
    </source>
</evidence>
<dbReference type="Pfam" id="PF02580">
    <property type="entry name" value="Tyr_Deacylase"/>
    <property type="match status" value="1"/>
</dbReference>
<accession>A0A8B7NV89</accession>
<dbReference type="SUPFAM" id="SSF69500">
    <property type="entry name" value="DTD-like"/>
    <property type="match status" value="1"/>
</dbReference>
<evidence type="ECO:0000256" key="5">
    <source>
        <dbReference type="RuleBase" id="RU003470"/>
    </source>
</evidence>
<dbReference type="GO" id="GO:0051500">
    <property type="term" value="F:D-tyrosyl-tRNA(Tyr) deacylase activity"/>
    <property type="evidence" value="ECO:0007669"/>
    <property type="project" value="TreeGrafter"/>
</dbReference>
<evidence type="ECO:0000256" key="6">
    <source>
        <dbReference type="SAM" id="MobiDB-lite"/>
    </source>
</evidence>
<dbReference type="Gene3D" id="3.50.80.10">
    <property type="entry name" value="D-tyrosyl-tRNA(Tyr) deacylase"/>
    <property type="match status" value="1"/>
</dbReference>
<proteinExistence type="inferred from homology"/>
<protein>
    <recommendedName>
        <fullName evidence="2 5">D-aminoacyl-tRNA deacylase</fullName>
        <ecNumber evidence="2 5">3.1.1.96</ecNumber>
    </recommendedName>
</protein>
<comment type="catalytic activity">
    <reaction evidence="4">
        <text>a D-aminoacyl-tRNA + H2O = a tRNA + a D-alpha-amino acid + H(+)</text>
        <dbReference type="Rhea" id="RHEA:13953"/>
        <dbReference type="Rhea" id="RHEA-COMP:10123"/>
        <dbReference type="Rhea" id="RHEA-COMP:10124"/>
        <dbReference type="ChEBI" id="CHEBI:15377"/>
        <dbReference type="ChEBI" id="CHEBI:15378"/>
        <dbReference type="ChEBI" id="CHEBI:59871"/>
        <dbReference type="ChEBI" id="CHEBI:78442"/>
        <dbReference type="ChEBI" id="CHEBI:79333"/>
        <dbReference type="EC" id="3.1.1.96"/>
    </reaction>
</comment>
<keyword evidence="5" id="KW-0378">Hydrolase</keyword>
<evidence type="ECO:0000256" key="3">
    <source>
        <dbReference type="ARBA" id="ARBA00047676"/>
    </source>
</evidence>
<dbReference type="EC" id="3.1.1.96" evidence="2 5"/>
<name>A0A8B7NV89_HYAAZ</name>
<keyword evidence="5" id="KW-0963">Cytoplasm</keyword>
<keyword evidence="5" id="KW-0694">RNA-binding</keyword>
<evidence type="ECO:0000256" key="1">
    <source>
        <dbReference type="ARBA" id="ARBA00009673"/>
    </source>
</evidence>
<dbReference type="FunFam" id="3.50.80.10:FF:000001">
    <property type="entry name" value="D-aminoacyl-tRNA deacylase"/>
    <property type="match status" value="1"/>
</dbReference>
<dbReference type="CTD" id="41371"/>
<evidence type="ECO:0000256" key="2">
    <source>
        <dbReference type="ARBA" id="ARBA00013056"/>
    </source>
</evidence>
<dbReference type="InterPro" id="IPR023509">
    <property type="entry name" value="DTD-like_sf"/>
</dbReference>
<dbReference type="KEGG" id="hazt:108674225"/>
<dbReference type="RefSeq" id="XP_018017646.1">
    <property type="nucleotide sequence ID" value="XM_018162157.2"/>
</dbReference>
<dbReference type="PANTHER" id="PTHR10472">
    <property type="entry name" value="D-TYROSYL-TRNA TYR DEACYLASE"/>
    <property type="match status" value="1"/>
</dbReference>
<organism evidence="7 8">
    <name type="scientific">Hyalella azteca</name>
    <name type="common">Amphipod</name>
    <dbReference type="NCBI Taxonomy" id="294128"/>
    <lineage>
        <taxon>Eukaryota</taxon>
        <taxon>Metazoa</taxon>
        <taxon>Ecdysozoa</taxon>
        <taxon>Arthropoda</taxon>
        <taxon>Crustacea</taxon>
        <taxon>Multicrustacea</taxon>
        <taxon>Malacostraca</taxon>
        <taxon>Eumalacostraca</taxon>
        <taxon>Peracarida</taxon>
        <taxon>Amphipoda</taxon>
        <taxon>Senticaudata</taxon>
        <taxon>Talitrida</taxon>
        <taxon>Talitroidea</taxon>
        <taxon>Hyalellidae</taxon>
        <taxon>Hyalella</taxon>
    </lineage>
</organism>
<gene>
    <name evidence="8" type="primary">LOC108674225</name>
</gene>
<dbReference type="InterPro" id="IPR003732">
    <property type="entry name" value="Daa-tRNA_deacyls_DTD"/>
</dbReference>
<keyword evidence="5" id="KW-0820">tRNA-binding</keyword>
<dbReference type="PANTHER" id="PTHR10472:SF5">
    <property type="entry name" value="D-AMINOACYL-TRNA DEACYLASE 1"/>
    <property type="match status" value="1"/>
</dbReference>
<dbReference type="NCBIfam" id="TIGR00256">
    <property type="entry name" value="D-aminoacyl-tRNA deacylase"/>
    <property type="match status" value="1"/>
</dbReference>